<evidence type="ECO:0000256" key="3">
    <source>
        <dbReference type="ARBA" id="ARBA00009986"/>
    </source>
</evidence>
<dbReference type="PROSITE" id="PS00060">
    <property type="entry name" value="ADH_IRON_2"/>
    <property type="match status" value="1"/>
</dbReference>
<evidence type="ECO:0000256" key="10">
    <source>
        <dbReference type="SAM" id="Phobius"/>
    </source>
</evidence>
<sequence length="1123" mass="123002">MSFRENTLGKPAKTLEKSGALRVPLAANAAFFLLILFLDGLYFSSKYWSESAALHNALKASASLAFVVCSLFNLCLAAGRRRVRRSAVYCGLLFAGQVFACAGDIALNYDFVTGAALFAAGHILFFAAFCALEPFGLRAVPATAAVAVPSFCLLTLYGGFDFRGLDAVIYLYAAVISCMLGKALAVGGSAVRDARVRACVSAGASLFFFSDLMLVFHQFAGGGELFDALCLFTYYPAEFFLALSVLLVAEFETSEEKRPGMPFVARIYCRAYQTVFKLAIPFLPYRKPKILRDVTGVTEVLIRSGSDRVLLVTDPGIRKAGLTDSLCSACEKAGVQVFVFGDTSANPTVSDVEKARTMYLTNGCKAIVAFGGGSAMDCAKAVGARVVNPKKSLAQMKGVLHIFRRLPLLIAVPTTAGTGSETTLAAVITDDVTRHKYPINAFCLIPRYALLDEKVTYGLPPFFTATTGMDALTHAVEAYIGNSTTRSTRAAAEEAVRLIFRYLVRAYDNGQDGEARRGMQRAAYLAGVAFTKSYVGYVHAVAHSLGGKYNTPHGLANAVILPHLLREYGLSAAPKLAKLAYRTGLAEPGDHWKSAAERMILQIEGLNDRLGIPRYLKGIRPEDIPALAAHAAAEANPLYPVPRLMTKKELESIYMKISDTNHLPAKGERDFDDVLARQREFFQSGVTLDVSYRIEALKKLREEILRSEPEIYAALKADLGKGEFESYMCEVGMTLAEISYMIKHVRRFARTRRVKTPTSQFASRSFVKKSPVGNVLIMSPWNYPFQLTMEPLADAIAAGNTAIVKPSAYSPHVSKVIADLVARVFPPEYVAVALGGRAENTRLLEMKFDKIFFTGSVAVGREVMRKAAENLVPVALELGGKSPCIVDETADLPLAAKRIVFGKFLNVGQTCVAPDYVYVAESVKEAFLSEVKKQIGIQYKNALNDSSYGKIISRKHFDRVCGLIDERKIVYGGGRDEATCRIEPTVLDGVTWDDKVMGEEIFGPVLPVLTFRDLSEVISVVRSRPAPLALYIFSSDKKRIARVLSECPFGGGCVNDTIIHLATSEMGFGGFGESGMGSYHGRKGFDCFTHEKSIVDKKTFLDLPMRYRPYRKKYEKMLRFFLR</sequence>
<dbReference type="InterPro" id="IPR018211">
    <property type="entry name" value="ADH_Fe_CS"/>
</dbReference>
<feature type="transmembrane region" description="Helical" evidence="10">
    <location>
        <begin position="58"/>
        <end position="79"/>
    </location>
</feature>
<dbReference type="Gene3D" id="3.40.605.10">
    <property type="entry name" value="Aldehyde Dehydrogenase, Chain A, domain 1"/>
    <property type="match status" value="1"/>
</dbReference>
<keyword evidence="6" id="KW-0560">Oxidoreductase</keyword>
<evidence type="ECO:0000256" key="7">
    <source>
        <dbReference type="ARBA" id="ARBA00023027"/>
    </source>
</evidence>
<dbReference type="InterPro" id="IPR029510">
    <property type="entry name" value="Ald_DH_CS_GLU"/>
</dbReference>
<dbReference type="GO" id="GO:0016020">
    <property type="term" value="C:membrane"/>
    <property type="evidence" value="ECO:0007669"/>
    <property type="project" value="UniProtKB-SubCell"/>
</dbReference>
<dbReference type="InterPro" id="IPR016161">
    <property type="entry name" value="Ald_DH/histidinol_DH"/>
</dbReference>
<dbReference type="PANTHER" id="PTHR43570:SF16">
    <property type="entry name" value="ALDEHYDE DEHYDROGENASE TYPE III, ISOFORM Q"/>
    <property type="match status" value="1"/>
</dbReference>
<dbReference type="Gene3D" id="3.40.309.10">
    <property type="entry name" value="Aldehyde Dehydrogenase, Chain A, domain 2"/>
    <property type="match status" value="1"/>
</dbReference>
<keyword evidence="8 10" id="KW-0472">Membrane</keyword>
<dbReference type="PANTHER" id="PTHR43570">
    <property type="entry name" value="ALDEHYDE DEHYDROGENASE"/>
    <property type="match status" value="1"/>
</dbReference>
<feature type="transmembrane region" description="Helical" evidence="10">
    <location>
        <begin position="20"/>
        <end position="38"/>
    </location>
</feature>
<proteinExistence type="inferred from homology"/>
<dbReference type="SUPFAM" id="SSF53720">
    <property type="entry name" value="ALDH-like"/>
    <property type="match status" value="1"/>
</dbReference>
<evidence type="ECO:0000259" key="12">
    <source>
        <dbReference type="Pfam" id="PF00465"/>
    </source>
</evidence>
<gene>
    <name evidence="14" type="ORF">IAC57_03980</name>
</gene>
<dbReference type="Pfam" id="PF25137">
    <property type="entry name" value="ADH_Fe_C"/>
    <property type="match status" value="1"/>
</dbReference>
<dbReference type="FunFam" id="1.20.1090.10:FF:000001">
    <property type="entry name" value="Aldehyde-alcohol dehydrogenase"/>
    <property type="match status" value="1"/>
</dbReference>
<feature type="domain" description="Fe-containing alcohol dehydrogenase-like C-terminal" evidence="13">
    <location>
        <begin position="464"/>
        <end position="656"/>
    </location>
</feature>
<dbReference type="InterPro" id="IPR016162">
    <property type="entry name" value="Ald_DH_N"/>
</dbReference>
<dbReference type="FunFam" id="3.40.605.10:FF:000004">
    <property type="entry name" value="Aldehyde dehydrogenase"/>
    <property type="match status" value="1"/>
</dbReference>
<dbReference type="Gene3D" id="3.40.50.1970">
    <property type="match status" value="1"/>
</dbReference>
<feature type="active site" evidence="9">
    <location>
        <position position="877"/>
    </location>
</feature>
<feature type="transmembrane region" description="Helical" evidence="10">
    <location>
        <begin position="111"/>
        <end position="132"/>
    </location>
</feature>
<comment type="similarity">
    <text evidence="2">Belongs to the TMEM86 family.</text>
</comment>
<dbReference type="CDD" id="cd07136">
    <property type="entry name" value="ALDH_YwdH-P39616"/>
    <property type="match status" value="1"/>
</dbReference>
<comment type="caution">
    <text evidence="14">The sequence shown here is derived from an EMBL/GenBank/DDBJ whole genome shotgun (WGS) entry which is preliminary data.</text>
</comment>
<evidence type="ECO:0000259" key="13">
    <source>
        <dbReference type="Pfam" id="PF25137"/>
    </source>
</evidence>
<dbReference type="InterPro" id="IPR001670">
    <property type="entry name" value="ADH_Fe/GldA"/>
</dbReference>
<evidence type="ECO:0000259" key="11">
    <source>
        <dbReference type="Pfam" id="PF00171"/>
    </source>
</evidence>
<dbReference type="Gene3D" id="1.20.1090.10">
    <property type="entry name" value="Dehydroquinate synthase-like - alpha domain"/>
    <property type="match status" value="1"/>
</dbReference>
<feature type="transmembrane region" description="Helical" evidence="10">
    <location>
        <begin position="86"/>
        <end position="105"/>
    </location>
</feature>
<feature type="domain" description="Alcohol dehydrogenase iron-type/glycerol dehydrogenase GldA" evidence="12">
    <location>
        <begin position="299"/>
        <end position="452"/>
    </location>
</feature>
<comment type="subcellular location">
    <subcellularLocation>
        <location evidence="1">Membrane</location>
        <topology evidence="1">Multi-pass membrane protein</topology>
    </subcellularLocation>
</comment>
<dbReference type="Pfam" id="PF00171">
    <property type="entry name" value="Aldedh"/>
    <property type="match status" value="1"/>
</dbReference>
<protein>
    <submittedName>
        <fullName evidence="14">Iron-containing alcohol dehydrogenase</fullName>
    </submittedName>
</protein>
<feature type="transmembrane region" description="Helical" evidence="10">
    <location>
        <begin position="198"/>
        <end position="220"/>
    </location>
</feature>
<dbReference type="GO" id="GO:0004022">
    <property type="term" value="F:alcohol dehydrogenase (NAD+) activity"/>
    <property type="evidence" value="ECO:0007669"/>
    <property type="project" value="UniProtKB-ARBA"/>
</dbReference>
<dbReference type="EMBL" id="DVMZ01000104">
    <property type="protein sequence ID" value="HIU59244.1"/>
    <property type="molecule type" value="Genomic_DNA"/>
</dbReference>
<dbReference type="Pfam" id="PF00465">
    <property type="entry name" value="Fe-ADH"/>
    <property type="match status" value="1"/>
</dbReference>
<evidence type="ECO:0000256" key="8">
    <source>
        <dbReference type="ARBA" id="ARBA00023136"/>
    </source>
</evidence>
<dbReference type="InterPro" id="IPR016163">
    <property type="entry name" value="Ald_DH_C"/>
</dbReference>
<dbReference type="InterPro" id="IPR012394">
    <property type="entry name" value="Aldehyde_DH_NAD(P)"/>
</dbReference>
<keyword evidence="4 10" id="KW-0812">Transmembrane</keyword>
<dbReference type="InterPro" id="IPR012506">
    <property type="entry name" value="TMEM86B-like"/>
</dbReference>
<dbReference type="GO" id="GO:0006081">
    <property type="term" value="P:aldehyde metabolic process"/>
    <property type="evidence" value="ECO:0007669"/>
    <property type="project" value="InterPro"/>
</dbReference>
<evidence type="ECO:0000256" key="2">
    <source>
        <dbReference type="ARBA" id="ARBA00007375"/>
    </source>
</evidence>
<evidence type="ECO:0000313" key="15">
    <source>
        <dbReference type="Proteomes" id="UP000824081"/>
    </source>
</evidence>
<dbReference type="InterPro" id="IPR015590">
    <property type="entry name" value="Aldehyde_DH_dom"/>
</dbReference>
<dbReference type="Pfam" id="PF07947">
    <property type="entry name" value="YhhN"/>
    <property type="match status" value="1"/>
</dbReference>
<dbReference type="AlphaFoldDB" id="A0A9D1MFC9"/>
<feature type="transmembrane region" description="Helical" evidence="10">
    <location>
        <begin position="169"/>
        <end position="191"/>
    </location>
</feature>
<dbReference type="FunFam" id="3.40.309.10:FF:000003">
    <property type="entry name" value="Aldehyde dehydrogenase"/>
    <property type="match status" value="1"/>
</dbReference>
<accession>A0A9D1MFC9</accession>
<dbReference type="Proteomes" id="UP000824081">
    <property type="component" value="Unassembled WGS sequence"/>
</dbReference>
<feature type="transmembrane region" description="Helical" evidence="10">
    <location>
        <begin position="139"/>
        <end position="157"/>
    </location>
</feature>
<dbReference type="PROSITE" id="PS00913">
    <property type="entry name" value="ADH_IRON_1"/>
    <property type="match status" value="1"/>
</dbReference>
<dbReference type="SUPFAM" id="SSF56796">
    <property type="entry name" value="Dehydroquinate synthase-like"/>
    <property type="match status" value="1"/>
</dbReference>
<dbReference type="InterPro" id="IPR056798">
    <property type="entry name" value="ADH_Fe_C"/>
</dbReference>
<dbReference type="GO" id="GO:0046872">
    <property type="term" value="F:metal ion binding"/>
    <property type="evidence" value="ECO:0007669"/>
    <property type="project" value="InterPro"/>
</dbReference>
<reference evidence="14" key="1">
    <citation type="submission" date="2020-10" db="EMBL/GenBank/DDBJ databases">
        <authorList>
            <person name="Gilroy R."/>
        </authorList>
    </citation>
    <scope>NUCLEOTIDE SEQUENCE</scope>
    <source>
        <strain evidence="14">11687</strain>
    </source>
</reference>
<reference evidence="14" key="2">
    <citation type="journal article" date="2021" name="PeerJ">
        <title>Extensive microbial diversity within the chicken gut microbiome revealed by metagenomics and culture.</title>
        <authorList>
            <person name="Gilroy R."/>
            <person name="Ravi A."/>
            <person name="Getino M."/>
            <person name="Pursley I."/>
            <person name="Horton D.L."/>
            <person name="Alikhan N.F."/>
            <person name="Baker D."/>
            <person name="Gharbi K."/>
            <person name="Hall N."/>
            <person name="Watson M."/>
            <person name="Adriaenssens E.M."/>
            <person name="Foster-Nyarko E."/>
            <person name="Jarju S."/>
            <person name="Secka A."/>
            <person name="Antonio M."/>
            <person name="Oren A."/>
            <person name="Chaudhuri R.R."/>
            <person name="La Ragione R."/>
            <person name="Hildebrand F."/>
            <person name="Pallen M.J."/>
        </authorList>
    </citation>
    <scope>NUCLEOTIDE SEQUENCE</scope>
    <source>
        <strain evidence="14">11687</strain>
    </source>
</reference>
<comment type="similarity">
    <text evidence="3">Belongs to the aldehyde dehydrogenase family.</text>
</comment>
<evidence type="ECO:0000256" key="5">
    <source>
        <dbReference type="ARBA" id="ARBA00022989"/>
    </source>
</evidence>
<dbReference type="GO" id="GO:0004029">
    <property type="term" value="F:aldehyde dehydrogenase (NAD+) activity"/>
    <property type="evidence" value="ECO:0007669"/>
    <property type="project" value="TreeGrafter"/>
</dbReference>
<dbReference type="PROSITE" id="PS00687">
    <property type="entry name" value="ALDEHYDE_DEHYDR_GLU"/>
    <property type="match status" value="1"/>
</dbReference>
<feature type="domain" description="Aldehyde dehydrogenase" evidence="11">
    <location>
        <begin position="662"/>
        <end position="1094"/>
    </location>
</feature>
<organism evidence="14 15">
    <name type="scientific">Candidatus Scatosoma pullistercoris</name>
    <dbReference type="NCBI Taxonomy" id="2840934"/>
    <lineage>
        <taxon>Bacteria</taxon>
        <taxon>Bacillati</taxon>
        <taxon>Bacillota</taxon>
        <taxon>Clostridia</taxon>
        <taxon>Candidatus Scatosoma</taxon>
    </lineage>
</organism>
<dbReference type="FunFam" id="3.40.50.1970:FF:000003">
    <property type="entry name" value="Alcohol dehydrogenase, iron-containing"/>
    <property type="match status" value="1"/>
</dbReference>
<dbReference type="CDD" id="cd08189">
    <property type="entry name" value="Fe-ADH-like"/>
    <property type="match status" value="1"/>
</dbReference>
<evidence type="ECO:0000256" key="1">
    <source>
        <dbReference type="ARBA" id="ARBA00004141"/>
    </source>
</evidence>
<keyword evidence="5 10" id="KW-1133">Transmembrane helix</keyword>
<keyword evidence="7" id="KW-0520">NAD</keyword>
<evidence type="ECO:0000256" key="4">
    <source>
        <dbReference type="ARBA" id="ARBA00022692"/>
    </source>
</evidence>
<evidence type="ECO:0000256" key="6">
    <source>
        <dbReference type="ARBA" id="ARBA00023002"/>
    </source>
</evidence>
<evidence type="ECO:0000256" key="9">
    <source>
        <dbReference type="PROSITE-ProRule" id="PRU10007"/>
    </source>
</evidence>
<evidence type="ECO:0000313" key="14">
    <source>
        <dbReference type="EMBL" id="HIU59244.1"/>
    </source>
</evidence>
<dbReference type="GO" id="GO:0005737">
    <property type="term" value="C:cytoplasm"/>
    <property type="evidence" value="ECO:0007669"/>
    <property type="project" value="TreeGrafter"/>
</dbReference>
<name>A0A9D1MFC9_9FIRM</name>